<dbReference type="EMBL" id="KQ434916">
    <property type="protein sequence ID" value="KZC11440.1"/>
    <property type="molecule type" value="Genomic_DNA"/>
</dbReference>
<sequence length="118" mass="13398">MHARSLKSTPFEVFKWKFGCTLHECIRHFGRAPRCACSCSQLHVSSITSTCLYGLQNLPIFTERPSKRSGNSTIPVSARQAKLSVRAFLLPDLRVERNFVICSSHMLRDTEPFPVVKM</sequence>
<dbReference type="Proteomes" id="UP000076502">
    <property type="component" value="Unassembled WGS sequence"/>
</dbReference>
<reference evidence="1 2" key="1">
    <citation type="submission" date="2015-07" db="EMBL/GenBank/DDBJ databases">
        <title>The genome of Dufourea novaeangliae.</title>
        <authorList>
            <person name="Pan H."/>
            <person name="Kapheim K."/>
        </authorList>
    </citation>
    <scope>NUCLEOTIDE SEQUENCE [LARGE SCALE GENOMIC DNA]</scope>
    <source>
        <strain evidence="1">0120121106</strain>
        <tissue evidence="1">Whole body</tissue>
    </source>
</reference>
<dbReference type="AlphaFoldDB" id="A0A154PJQ1"/>
<accession>A0A154PJQ1</accession>
<keyword evidence="2" id="KW-1185">Reference proteome</keyword>
<gene>
    <name evidence="1" type="ORF">WN55_03029</name>
</gene>
<name>A0A154PJQ1_DUFNO</name>
<organism evidence="1 2">
    <name type="scientific">Dufourea novaeangliae</name>
    <name type="common">Sweat bee</name>
    <dbReference type="NCBI Taxonomy" id="178035"/>
    <lineage>
        <taxon>Eukaryota</taxon>
        <taxon>Metazoa</taxon>
        <taxon>Ecdysozoa</taxon>
        <taxon>Arthropoda</taxon>
        <taxon>Hexapoda</taxon>
        <taxon>Insecta</taxon>
        <taxon>Pterygota</taxon>
        <taxon>Neoptera</taxon>
        <taxon>Endopterygota</taxon>
        <taxon>Hymenoptera</taxon>
        <taxon>Apocrita</taxon>
        <taxon>Aculeata</taxon>
        <taxon>Apoidea</taxon>
        <taxon>Anthophila</taxon>
        <taxon>Halictidae</taxon>
        <taxon>Rophitinae</taxon>
        <taxon>Dufourea</taxon>
    </lineage>
</organism>
<evidence type="ECO:0000313" key="1">
    <source>
        <dbReference type="EMBL" id="KZC11440.1"/>
    </source>
</evidence>
<protein>
    <submittedName>
        <fullName evidence="1">Uncharacterized protein</fullName>
    </submittedName>
</protein>
<evidence type="ECO:0000313" key="2">
    <source>
        <dbReference type="Proteomes" id="UP000076502"/>
    </source>
</evidence>
<proteinExistence type="predicted"/>